<dbReference type="Gene3D" id="3.40.50.1820">
    <property type="entry name" value="alpha/beta hydrolase"/>
    <property type="match status" value="1"/>
</dbReference>
<dbReference type="SUPFAM" id="SSF53474">
    <property type="entry name" value="alpha/beta-Hydrolases"/>
    <property type="match status" value="1"/>
</dbReference>
<dbReference type="InterPro" id="IPR050266">
    <property type="entry name" value="AB_hydrolase_sf"/>
</dbReference>
<organism evidence="3 4">
    <name type="scientific">Sanguibacter suaedae</name>
    <dbReference type="NCBI Taxonomy" id="2795737"/>
    <lineage>
        <taxon>Bacteria</taxon>
        <taxon>Bacillati</taxon>
        <taxon>Actinomycetota</taxon>
        <taxon>Actinomycetes</taxon>
        <taxon>Micrococcales</taxon>
        <taxon>Sanguibacteraceae</taxon>
        <taxon>Sanguibacter</taxon>
    </lineage>
</organism>
<protein>
    <submittedName>
        <fullName evidence="3">Alpha/beta hydrolase</fullName>
    </submittedName>
</protein>
<dbReference type="Pfam" id="PF00561">
    <property type="entry name" value="Abhydrolase_1"/>
    <property type="match status" value="1"/>
</dbReference>
<dbReference type="RefSeq" id="WP_198732181.1">
    <property type="nucleotide sequence ID" value="NZ_JAEINH010000001.1"/>
</dbReference>
<dbReference type="InterPro" id="IPR000073">
    <property type="entry name" value="AB_hydrolase_1"/>
</dbReference>
<feature type="region of interest" description="Disordered" evidence="1">
    <location>
        <begin position="1"/>
        <end position="23"/>
    </location>
</feature>
<gene>
    <name evidence="3" type="ORF">JAV76_01185</name>
</gene>
<dbReference type="GO" id="GO:0016020">
    <property type="term" value="C:membrane"/>
    <property type="evidence" value="ECO:0007669"/>
    <property type="project" value="TreeGrafter"/>
</dbReference>
<evidence type="ECO:0000313" key="4">
    <source>
        <dbReference type="Proteomes" id="UP000602087"/>
    </source>
</evidence>
<evidence type="ECO:0000256" key="1">
    <source>
        <dbReference type="SAM" id="MobiDB-lite"/>
    </source>
</evidence>
<dbReference type="Proteomes" id="UP000602087">
    <property type="component" value="Unassembled WGS sequence"/>
</dbReference>
<feature type="domain" description="AB hydrolase-1" evidence="2">
    <location>
        <begin position="50"/>
        <end position="262"/>
    </location>
</feature>
<dbReference type="InterPro" id="IPR029058">
    <property type="entry name" value="AB_hydrolase_fold"/>
</dbReference>
<dbReference type="PRINTS" id="PR00111">
    <property type="entry name" value="ABHYDROLASE"/>
</dbReference>
<dbReference type="EMBL" id="JAEINH010000001">
    <property type="protein sequence ID" value="MBI9113622.1"/>
    <property type="molecule type" value="Genomic_DNA"/>
</dbReference>
<evidence type="ECO:0000313" key="3">
    <source>
        <dbReference type="EMBL" id="MBI9113622.1"/>
    </source>
</evidence>
<reference evidence="3" key="1">
    <citation type="submission" date="2020-12" db="EMBL/GenBank/DDBJ databases">
        <title>Sanguibacter suaedae sp. nov., isolated from Suaeda aralocaspica.</title>
        <authorList>
            <person name="Ma Q."/>
        </authorList>
    </citation>
    <scope>NUCLEOTIDE SEQUENCE</scope>
    <source>
        <strain evidence="3">YZGR15</strain>
    </source>
</reference>
<accession>A0A934M5Y1</accession>
<name>A0A934M5Y1_9MICO</name>
<keyword evidence="3" id="KW-0378">Hydrolase</keyword>
<comment type="caution">
    <text evidence="3">The sequence shown here is derived from an EMBL/GenBank/DDBJ whole genome shotgun (WGS) entry which is preliminary data.</text>
</comment>
<proteinExistence type="predicted"/>
<dbReference type="GO" id="GO:0016787">
    <property type="term" value="F:hydrolase activity"/>
    <property type="evidence" value="ECO:0007669"/>
    <property type="project" value="UniProtKB-KW"/>
</dbReference>
<keyword evidence="4" id="KW-1185">Reference proteome</keyword>
<dbReference type="PANTHER" id="PTHR43798:SF33">
    <property type="entry name" value="HYDROLASE, PUTATIVE (AFU_ORTHOLOGUE AFUA_2G14860)-RELATED"/>
    <property type="match status" value="1"/>
</dbReference>
<dbReference type="AlphaFoldDB" id="A0A934M5Y1"/>
<dbReference type="PANTHER" id="PTHR43798">
    <property type="entry name" value="MONOACYLGLYCEROL LIPASE"/>
    <property type="match status" value="1"/>
</dbReference>
<feature type="compositionally biased region" description="Basic and acidic residues" evidence="1">
    <location>
        <begin position="10"/>
        <end position="19"/>
    </location>
</feature>
<evidence type="ECO:0000259" key="2">
    <source>
        <dbReference type="Pfam" id="PF00561"/>
    </source>
</evidence>
<sequence>MPTSTGADDVPLHHDDHPGPDGPVLALAGGAARHPDYLATPDGRPFGLTRRVVVPHLRGVSLSPAPADPERGSWWRQAEDVDRLREHLGLERVTIVAHSAGTRLAVAYAAQHPERVERMVLVTPPAGYLVDVPSDVDAMVARRTGEPDFDAAVTALTSPPEITSDAELAAWQATCAPAGYARWGAAERAHSRVGEWSLAGSRAYFSVAPPADLAERLAAVTAPVLVVAGSEDVFTGRAPLAAMSRLFPDGDLAVVDRCGHYPWVEQPHAFTALVGAFLERP</sequence>